<dbReference type="RefSeq" id="XP_013891325.1">
    <property type="nucleotide sequence ID" value="XM_014035871.1"/>
</dbReference>
<evidence type="ECO:0000256" key="1">
    <source>
        <dbReference type="ARBA" id="ARBA00004430"/>
    </source>
</evidence>
<evidence type="ECO:0000313" key="3">
    <source>
        <dbReference type="EMBL" id="KIY92305.1"/>
    </source>
</evidence>
<dbReference type="InterPro" id="IPR057207">
    <property type="entry name" value="FBXL15_LRR"/>
</dbReference>
<sequence>MLRPAEHAADDAVILTAAPSLAALTALRLARCPGVTDASLAAVARACPALVELDVSGARQAVTDRGVAALAALSRLRVLSLDGCSRVSAEGVRALLLRAPAGATVPATAAAAPLETLSLAGCAGLSDAALAPIGEALAATLRELRLDGCPQVTNRGLRRLLPLGELRELGLRGTLVQPQGPVWRALRQRVQRLACDPQAGIYCVGLD</sequence>
<accession>A0A0D2MAA3</accession>
<reference evidence="3 4" key="1">
    <citation type="journal article" date="2013" name="BMC Genomics">
        <title>Reconstruction of the lipid metabolism for the microalga Monoraphidium neglectum from its genome sequence reveals characteristics suitable for biofuel production.</title>
        <authorList>
            <person name="Bogen C."/>
            <person name="Al-Dilaimi A."/>
            <person name="Albersmeier A."/>
            <person name="Wichmann J."/>
            <person name="Grundmann M."/>
            <person name="Rupp O."/>
            <person name="Lauersen K.J."/>
            <person name="Blifernez-Klassen O."/>
            <person name="Kalinowski J."/>
            <person name="Goesmann A."/>
            <person name="Mussgnug J.H."/>
            <person name="Kruse O."/>
        </authorList>
    </citation>
    <scope>NUCLEOTIDE SEQUENCE [LARGE SCALE GENOMIC DNA]</scope>
    <source>
        <strain evidence="3 4">SAG 48.87</strain>
    </source>
</reference>
<feature type="domain" description="F-box/LRR-repeat protein 15-like leucin rich repeat" evidence="2">
    <location>
        <begin position="23"/>
        <end position="98"/>
    </location>
</feature>
<dbReference type="Gene3D" id="3.80.10.10">
    <property type="entry name" value="Ribonuclease Inhibitor"/>
    <property type="match status" value="2"/>
</dbReference>
<name>A0A0D2MAA3_9CHLO</name>
<comment type="subcellular location">
    <subcellularLocation>
        <location evidence="1">Cytoplasm</location>
        <location evidence="1">Cytoskeleton</location>
        <location evidence="1">Cilium axoneme</location>
    </subcellularLocation>
</comment>
<dbReference type="AlphaFoldDB" id="A0A0D2MAA3"/>
<dbReference type="SUPFAM" id="SSF52047">
    <property type="entry name" value="RNI-like"/>
    <property type="match status" value="1"/>
</dbReference>
<dbReference type="PANTHER" id="PTHR13318:SF95">
    <property type="entry name" value="F-BOX PROTEIN YLR352W"/>
    <property type="match status" value="1"/>
</dbReference>
<evidence type="ECO:0000259" key="2">
    <source>
        <dbReference type="Pfam" id="PF25372"/>
    </source>
</evidence>
<dbReference type="InterPro" id="IPR032675">
    <property type="entry name" value="LRR_dom_sf"/>
</dbReference>
<protein>
    <recommendedName>
        <fullName evidence="2">F-box/LRR-repeat protein 15-like leucin rich repeat domain-containing protein</fullName>
    </recommendedName>
</protein>
<dbReference type="GO" id="GO:0005930">
    <property type="term" value="C:axoneme"/>
    <property type="evidence" value="ECO:0007669"/>
    <property type="project" value="UniProtKB-SubCell"/>
</dbReference>
<keyword evidence="4" id="KW-1185">Reference proteome</keyword>
<dbReference type="GO" id="GO:0019005">
    <property type="term" value="C:SCF ubiquitin ligase complex"/>
    <property type="evidence" value="ECO:0007669"/>
    <property type="project" value="TreeGrafter"/>
</dbReference>
<evidence type="ECO:0000313" key="4">
    <source>
        <dbReference type="Proteomes" id="UP000054498"/>
    </source>
</evidence>
<dbReference type="Proteomes" id="UP000054498">
    <property type="component" value="Unassembled WGS sequence"/>
</dbReference>
<dbReference type="EMBL" id="KK105752">
    <property type="protein sequence ID" value="KIY92305.1"/>
    <property type="molecule type" value="Genomic_DNA"/>
</dbReference>
<dbReference type="InterPro" id="IPR006553">
    <property type="entry name" value="Leu-rich_rpt_Cys-con_subtyp"/>
</dbReference>
<dbReference type="GeneID" id="25733341"/>
<gene>
    <name evidence="3" type="ORF">MNEG_15658</name>
</gene>
<proteinExistence type="predicted"/>
<organism evidence="3 4">
    <name type="scientific">Monoraphidium neglectum</name>
    <dbReference type="NCBI Taxonomy" id="145388"/>
    <lineage>
        <taxon>Eukaryota</taxon>
        <taxon>Viridiplantae</taxon>
        <taxon>Chlorophyta</taxon>
        <taxon>core chlorophytes</taxon>
        <taxon>Chlorophyceae</taxon>
        <taxon>CS clade</taxon>
        <taxon>Sphaeropleales</taxon>
        <taxon>Selenastraceae</taxon>
        <taxon>Monoraphidium</taxon>
    </lineage>
</organism>
<dbReference type="KEGG" id="mng:MNEG_15658"/>
<dbReference type="Pfam" id="PF25372">
    <property type="entry name" value="DUF7885"/>
    <property type="match status" value="1"/>
</dbReference>
<dbReference type="PANTHER" id="PTHR13318">
    <property type="entry name" value="PARTNER OF PAIRED, ISOFORM B-RELATED"/>
    <property type="match status" value="1"/>
</dbReference>
<dbReference type="STRING" id="145388.A0A0D2MAA3"/>
<dbReference type="SMART" id="SM00367">
    <property type="entry name" value="LRR_CC"/>
    <property type="match status" value="5"/>
</dbReference>
<dbReference type="GO" id="GO:0031146">
    <property type="term" value="P:SCF-dependent proteasomal ubiquitin-dependent protein catabolic process"/>
    <property type="evidence" value="ECO:0007669"/>
    <property type="project" value="TreeGrafter"/>
</dbReference>